<dbReference type="PANTHER" id="PTHR32071">
    <property type="entry name" value="TRANSCRIPTIONAL REGULATORY PROTEIN"/>
    <property type="match status" value="1"/>
</dbReference>
<accession>A0A369CA25</accession>
<keyword evidence="3 11" id="KW-0597">Phosphoprotein</keyword>
<dbReference type="GO" id="GO:0000160">
    <property type="term" value="P:phosphorelay signal transduction system"/>
    <property type="evidence" value="ECO:0007669"/>
    <property type="project" value="UniProtKB-KW"/>
</dbReference>
<dbReference type="Pfam" id="PF00158">
    <property type="entry name" value="Sigma54_activat"/>
    <property type="match status" value="1"/>
</dbReference>
<dbReference type="PANTHER" id="PTHR32071:SF116">
    <property type="entry name" value="TRANSCRIPTIONAL REGULATORY PROTEIN GLRR"/>
    <property type="match status" value="1"/>
</dbReference>
<dbReference type="Gene3D" id="1.10.10.60">
    <property type="entry name" value="Homeodomain-like"/>
    <property type="match status" value="1"/>
</dbReference>
<dbReference type="FunFam" id="3.40.50.300:FF:000006">
    <property type="entry name" value="DNA-binding transcriptional regulator NtrC"/>
    <property type="match status" value="1"/>
</dbReference>
<dbReference type="Pfam" id="PF25601">
    <property type="entry name" value="AAA_lid_14"/>
    <property type="match status" value="1"/>
</dbReference>
<name>A0A369CA25_9GAMM</name>
<comment type="subcellular location">
    <subcellularLocation>
        <location evidence="1">Cytoplasm</location>
    </subcellularLocation>
</comment>
<evidence type="ECO:0000256" key="3">
    <source>
        <dbReference type="ARBA" id="ARBA00022553"/>
    </source>
</evidence>
<gene>
    <name evidence="14" type="ORF">DFQ59_105205</name>
</gene>
<dbReference type="CDD" id="cd00009">
    <property type="entry name" value="AAA"/>
    <property type="match status" value="1"/>
</dbReference>
<evidence type="ECO:0000256" key="4">
    <source>
        <dbReference type="ARBA" id="ARBA00022741"/>
    </source>
</evidence>
<evidence type="ECO:0000313" key="14">
    <source>
        <dbReference type="EMBL" id="RCX30371.1"/>
    </source>
</evidence>
<evidence type="ECO:0000256" key="9">
    <source>
        <dbReference type="ARBA" id="ARBA00023159"/>
    </source>
</evidence>
<dbReference type="InterPro" id="IPR025944">
    <property type="entry name" value="Sigma_54_int_dom_CS"/>
</dbReference>
<evidence type="ECO:0000256" key="7">
    <source>
        <dbReference type="ARBA" id="ARBA00023015"/>
    </source>
</evidence>
<dbReference type="GO" id="GO:0006355">
    <property type="term" value="P:regulation of DNA-templated transcription"/>
    <property type="evidence" value="ECO:0007669"/>
    <property type="project" value="InterPro"/>
</dbReference>
<dbReference type="InterPro" id="IPR025943">
    <property type="entry name" value="Sigma_54_int_dom_ATP-bd_2"/>
</dbReference>
<feature type="domain" description="Response regulatory" evidence="13">
    <location>
        <begin position="6"/>
        <end position="120"/>
    </location>
</feature>
<evidence type="ECO:0000256" key="11">
    <source>
        <dbReference type="PROSITE-ProRule" id="PRU00169"/>
    </source>
</evidence>
<keyword evidence="7" id="KW-0805">Transcription regulation</keyword>
<dbReference type="FunFam" id="3.40.50.2300:FF:000018">
    <property type="entry name" value="DNA-binding transcriptional regulator NtrC"/>
    <property type="match status" value="1"/>
</dbReference>
<dbReference type="GO" id="GO:0005737">
    <property type="term" value="C:cytoplasm"/>
    <property type="evidence" value="ECO:0007669"/>
    <property type="project" value="UniProtKB-SubCell"/>
</dbReference>
<dbReference type="PROSITE" id="PS00688">
    <property type="entry name" value="SIGMA54_INTERACT_3"/>
    <property type="match status" value="1"/>
</dbReference>
<dbReference type="SUPFAM" id="SSF52172">
    <property type="entry name" value="CheY-like"/>
    <property type="match status" value="1"/>
</dbReference>
<dbReference type="AlphaFoldDB" id="A0A369CA25"/>
<comment type="caution">
    <text evidence="14">The sequence shown here is derived from an EMBL/GenBank/DDBJ whole genome shotgun (WGS) entry which is preliminary data.</text>
</comment>
<dbReference type="SUPFAM" id="SSF52540">
    <property type="entry name" value="P-loop containing nucleoside triphosphate hydrolases"/>
    <property type="match status" value="1"/>
</dbReference>
<feature type="modified residue" description="4-aspartylphosphate" evidence="11">
    <location>
        <position position="55"/>
    </location>
</feature>
<dbReference type="Pfam" id="PF00072">
    <property type="entry name" value="Response_reg"/>
    <property type="match status" value="1"/>
</dbReference>
<dbReference type="GO" id="GO:0003677">
    <property type="term" value="F:DNA binding"/>
    <property type="evidence" value="ECO:0007669"/>
    <property type="project" value="UniProtKB-KW"/>
</dbReference>
<organism evidence="14 15">
    <name type="scientific">Thioalbus denitrificans</name>
    <dbReference type="NCBI Taxonomy" id="547122"/>
    <lineage>
        <taxon>Bacteria</taxon>
        <taxon>Pseudomonadati</taxon>
        <taxon>Pseudomonadota</taxon>
        <taxon>Gammaproteobacteria</taxon>
        <taxon>Chromatiales</taxon>
        <taxon>Ectothiorhodospiraceae</taxon>
        <taxon>Thioalbus</taxon>
    </lineage>
</organism>
<dbReference type="FunFam" id="1.10.8.60:FF:000014">
    <property type="entry name" value="DNA-binding transcriptional regulator NtrC"/>
    <property type="match status" value="1"/>
</dbReference>
<feature type="domain" description="Sigma-54 factor interaction" evidence="12">
    <location>
        <begin position="141"/>
        <end position="370"/>
    </location>
</feature>
<dbReference type="SMART" id="SM00382">
    <property type="entry name" value="AAA"/>
    <property type="match status" value="1"/>
</dbReference>
<protein>
    <submittedName>
        <fullName evidence="14">Two-component system response regulator GlrR</fullName>
    </submittedName>
</protein>
<evidence type="ECO:0000256" key="8">
    <source>
        <dbReference type="ARBA" id="ARBA00023125"/>
    </source>
</evidence>
<evidence type="ECO:0000256" key="1">
    <source>
        <dbReference type="ARBA" id="ARBA00004496"/>
    </source>
</evidence>
<reference evidence="14 15" key="1">
    <citation type="submission" date="2018-07" db="EMBL/GenBank/DDBJ databases">
        <title>Genomic Encyclopedia of Type Strains, Phase IV (KMG-IV): sequencing the most valuable type-strain genomes for metagenomic binning, comparative biology and taxonomic classification.</title>
        <authorList>
            <person name="Goeker M."/>
        </authorList>
    </citation>
    <scope>NUCLEOTIDE SEQUENCE [LARGE SCALE GENOMIC DNA]</scope>
    <source>
        <strain evidence="14 15">DSM 26407</strain>
    </source>
</reference>
<keyword evidence="9" id="KW-0010">Activator</keyword>
<dbReference type="InterPro" id="IPR025662">
    <property type="entry name" value="Sigma_54_int_dom_ATP-bd_1"/>
</dbReference>
<keyword evidence="5" id="KW-0067">ATP-binding</keyword>
<keyword evidence="8" id="KW-0238">DNA-binding</keyword>
<keyword evidence="6" id="KW-0902">Two-component regulatory system</keyword>
<dbReference type="PROSITE" id="PS00676">
    <property type="entry name" value="SIGMA54_INTERACT_2"/>
    <property type="match status" value="1"/>
</dbReference>
<keyword evidence="2" id="KW-0963">Cytoplasm</keyword>
<keyword evidence="15" id="KW-1185">Reference proteome</keyword>
<dbReference type="SUPFAM" id="SSF46689">
    <property type="entry name" value="Homeodomain-like"/>
    <property type="match status" value="1"/>
</dbReference>
<evidence type="ECO:0000259" key="13">
    <source>
        <dbReference type="PROSITE" id="PS50110"/>
    </source>
</evidence>
<dbReference type="InterPro" id="IPR002078">
    <property type="entry name" value="Sigma_54_int"/>
</dbReference>
<dbReference type="InterPro" id="IPR009057">
    <property type="entry name" value="Homeodomain-like_sf"/>
</dbReference>
<dbReference type="GO" id="GO:0005524">
    <property type="term" value="F:ATP binding"/>
    <property type="evidence" value="ECO:0007669"/>
    <property type="project" value="UniProtKB-KW"/>
</dbReference>
<dbReference type="EMBL" id="QPJY01000005">
    <property type="protein sequence ID" value="RCX30371.1"/>
    <property type="molecule type" value="Genomic_DNA"/>
</dbReference>
<dbReference type="RefSeq" id="WP_114279966.1">
    <property type="nucleotide sequence ID" value="NZ_QPJY01000005.1"/>
</dbReference>
<evidence type="ECO:0000256" key="5">
    <source>
        <dbReference type="ARBA" id="ARBA00022840"/>
    </source>
</evidence>
<dbReference type="Proteomes" id="UP000252707">
    <property type="component" value="Unassembled WGS sequence"/>
</dbReference>
<keyword evidence="4" id="KW-0547">Nucleotide-binding</keyword>
<dbReference type="InterPro" id="IPR011006">
    <property type="entry name" value="CheY-like_superfamily"/>
</dbReference>
<sequence length="451" mass="49198">MSTGRFLLLVDDDPGLLRLLTLRLESEGYRVATCASGEEALAYLAVERPRAVLTDLRMSGMDGMALFDEIHARDPALPVIILTAHGTIPDAVEATRRGVFGYLTKPVEARELTALLERAMALGAEAAPEEGAGDEAWRAEIITASPRMEALLSEARLVAQSAASVLIRGESGTGKEVLARAVHRASARREGPFVALNCAAIPEPLLESELFGHARGAFTGAVAAHRGLLQEASGGTLFLDEIGDMPLTLQAKLLRVLQEREVRPVGATRAVAVDVRVISATHRDLEAGIAEGTFREDLYYRLNVVHLALPPLRERREDIPLLARHFLARLGEEHGRPVNGFTPEAVEMLVSYDWPGNVRQLINVVEQCCALSTTPLVSAHLVSRALRDRPGEIPSFAEAKNRFERDYLVALLKLTRGQVTAAARLAGRNRTEFYRLLKRHQLSPDLFKGGG</sequence>
<evidence type="ECO:0000256" key="6">
    <source>
        <dbReference type="ARBA" id="ARBA00023012"/>
    </source>
</evidence>
<dbReference type="SMART" id="SM00448">
    <property type="entry name" value="REC"/>
    <property type="match status" value="1"/>
</dbReference>
<dbReference type="Gene3D" id="1.10.8.60">
    <property type="match status" value="1"/>
</dbReference>
<dbReference type="Gene3D" id="3.40.50.2300">
    <property type="match status" value="1"/>
</dbReference>
<evidence type="ECO:0000256" key="2">
    <source>
        <dbReference type="ARBA" id="ARBA00022490"/>
    </source>
</evidence>
<evidence type="ECO:0000313" key="15">
    <source>
        <dbReference type="Proteomes" id="UP000252707"/>
    </source>
</evidence>
<dbReference type="InterPro" id="IPR027417">
    <property type="entry name" value="P-loop_NTPase"/>
</dbReference>
<dbReference type="InterPro" id="IPR001789">
    <property type="entry name" value="Sig_transdc_resp-reg_receiver"/>
</dbReference>
<dbReference type="OrthoDB" id="9804019at2"/>
<evidence type="ECO:0000259" key="12">
    <source>
        <dbReference type="PROSITE" id="PS50045"/>
    </source>
</evidence>
<proteinExistence type="predicted"/>
<dbReference type="PROSITE" id="PS50045">
    <property type="entry name" value="SIGMA54_INTERACT_4"/>
    <property type="match status" value="1"/>
</dbReference>
<evidence type="ECO:0000256" key="10">
    <source>
        <dbReference type="ARBA" id="ARBA00023163"/>
    </source>
</evidence>
<dbReference type="InterPro" id="IPR003593">
    <property type="entry name" value="AAA+_ATPase"/>
</dbReference>
<dbReference type="PROSITE" id="PS00675">
    <property type="entry name" value="SIGMA54_INTERACT_1"/>
    <property type="match status" value="1"/>
</dbReference>
<dbReference type="PROSITE" id="PS50110">
    <property type="entry name" value="RESPONSE_REGULATORY"/>
    <property type="match status" value="1"/>
</dbReference>
<dbReference type="InterPro" id="IPR058031">
    <property type="entry name" value="AAA_lid_NorR"/>
</dbReference>
<keyword evidence="10" id="KW-0804">Transcription</keyword>
<dbReference type="Gene3D" id="3.40.50.300">
    <property type="entry name" value="P-loop containing nucleotide triphosphate hydrolases"/>
    <property type="match status" value="1"/>
</dbReference>